<dbReference type="AlphaFoldDB" id="A0A1H4L822"/>
<dbReference type="Pfam" id="PF03480">
    <property type="entry name" value="DctP"/>
    <property type="match status" value="1"/>
</dbReference>
<dbReference type="InterPro" id="IPR004682">
    <property type="entry name" value="TRAP_DctP"/>
</dbReference>
<dbReference type="InterPro" id="IPR038404">
    <property type="entry name" value="TRAP_DctP_sf"/>
</dbReference>
<feature type="signal peptide" evidence="4">
    <location>
        <begin position="1"/>
        <end position="20"/>
    </location>
</feature>
<keyword evidence="2" id="KW-0813">Transport</keyword>
<dbReference type="GO" id="GO:0030288">
    <property type="term" value="C:outer membrane-bounded periplasmic space"/>
    <property type="evidence" value="ECO:0007669"/>
    <property type="project" value="InterPro"/>
</dbReference>
<dbReference type="NCBIfam" id="NF037995">
    <property type="entry name" value="TRAP_S1"/>
    <property type="match status" value="1"/>
</dbReference>
<dbReference type="Gene3D" id="3.40.190.170">
    <property type="entry name" value="Bacterial extracellular solute-binding protein, family 7"/>
    <property type="match status" value="1"/>
</dbReference>
<dbReference type="EMBL" id="FNRY01000001">
    <property type="protein sequence ID" value="SEB66312.1"/>
    <property type="molecule type" value="Genomic_DNA"/>
</dbReference>
<dbReference type="PIRSF" id="PIRSF006470">
    <property type="entry name" value="DctB"/>
    <property type="match status" value="1"/>
</dbReference>
<accession>A0A1H4L822</accession>
<evidence type="ECO:0000313" key="6">
    <source>
        <dbReference type="Proteomes" id="UP000199183"/>
    </source>
</evidence>
<dbReference type="CDD" id="cd13603">
    <property type="entry name" value="PBP2_TRAP_Siap_TeaA_like"/>
    <property type="match status" value="1"/>
</dbReference>
<name>A0A1H4L822_9MICO</name>
<organism evidence="5 6">
    <name type="scientific">Paramicrobacterium humi</name>
    <dbReference type="NCBI Taxonomy" id="640635"/>
    <lineage>
        <taxon>Bacteria</taxon>
        <taxon>Bacillati</taxon>
        <taxon>Actinomycetota</taxon>
        <taxon>Actinomycetes</taxon>
        <taxon>Micrococcales</taxon>
        <taxon>Microbacteriaceae</taxon>
        <taxon>Paramicrobacterium</taxon>
    </lineage>
</organism>
<dbReference type="InterPro" id="IPR018389">
    <property type="entry name" value="DctP_fam"/>
</dbReference>
<sequence>MQMKGLAVLGVFAVGAMALAGCARGGAVEGSKDESGLPSYTLTIGSSVAASTPVNQGALRFKDTVEKKTDGRVTVEVYPAEQLGSEPEMIEGLELGSVSIAIVATAVLADTCPQFGAYALPYVIEGDTSEEQYANLRKLTGSKFNEDIVEKCAEDTGNLVVDNSWWYGNRNLTTRSTEVNVPEDMRGLDIRTPPADLHTMGIKAFGAQAVPMAFSEVYTALDTGVIDGQENPISTIYENALFEVQDYLSLTKHMTQNQTLVMNNDFFEGLPKEDQDLIRDALDEAGEWQSNLQLKTNAEQLEKLKDKGMNVIEPDLAPFKAAVEDVRADWLKQHELSAEDLSQIQK</sequence>
<proteinExistence type="inferred from homology"/>
<dbReference type="NCBIfam" id="TIGR00787">
    <property type="entry name" value="dctP"/>
    <property type="match status" value="1"/>
</dbReference>
<dbReference type="GO" id="GO:0055085">
    <property type="term" value="P:transmembrane transport"/>
    <property type="evidence" value="ECO:0007669"/>
    <property type="project" value="InterPro"/>
</dbReference>
<keyword evidence="3 4" id="KW-0732">Signal</keyword>
<dbReference type="STRING" id="640635.SAMN04489806_1439"/>
<evidence type="ECO:0000256" key="1">
    <source>
        <dbReference type="ARBA" id="ARBA00009023"/>
    </source>
</evidence>
<evidence type="ECO:0000256" key="4">
    <source>
        <dbReference type="SAM" id="SignalP"/>
    </source>
</evidence>
<evidence type="ECO:0000256" key="2">
    <source>
        <dbReference type="ARBA" id="ARBA00022448"/>
    </source>
</evidence>
<dbReference type="PROSITE" id="PS51257">
    <property type="entry name" value="PROKAR_LIPOPROTEIN"/>
    <property type="match status" value="1"/>
</dbReference>
<dbReference type="PANTHER" id="PTHR33376">
    <property type="match status" value="1"/>
</dbReference>
<comment type="similarity">
    <text evidence="1">Belongs to the bacterial solute-binding protein 7 family.</text>
</comment>
<dbReference type="Proteomes" id="UP000199183">
    <property type="component" value="Unassembled WGS sequence"/>
</dbReference>
<evidence type="ECO:0000256" key="3">
    <source>
        <dbReference type="ARBA" id="ARBA00022729"/>
    </source>
</evidence>
<dbReference type="PANTHER" id="PTHR33376:SF7">
    <property type="entry name" value="C4-DICARBOXYLATE-BINDING PROTEIN DCTB"/>
    <property type="match status" value="1"/>
</dbReference>
<gene>
    <name evidence="5" type="ORF">SAMN04489806_1439</name>
</gene>
<evidence type="ECO:0000313" key="5">
    <source>
        <dbReference type="EMBL" id="SEB66312.1"/>
    </source>
</evidence>
<feature type="chain" id="PRO_5038927321" evidence="4">
    <location>
        <begin position="21"/>
        <end position="346"/>
    </location>
</feature>
<reference evidence="5 6" key="1">
    <citation type="submission" date="2016-10" db="EMBL/GenBank/DDBJ databases">
        <authorList>
            <person name="de Groot N.N."/>
        </authorList>
    </citation>
    <scope>NUCLEOTIDE SEQUENCE [LARGE SCALE GENOMIC DNA]</scope>
    <source>
        <strain evidence="5 6">DSM 21799</strain>
    </source>
</reference>
<protein>
    <submittedName>
        <fullName evidence="5">Tripartite ATP-independent transporter solute receptor, DctP family</fullName>
    </submittedName>
</protein>
<keyword evidence="5" id="KW-0675">Receptor</keyword>
<dbReference type="OrthoDB" id="9815946at2"/>
<keyword evidence="6" id="KW-1185">Reference proteome</keyword>